<organism evidence="12 13">
    <name type="scientific">Pristionchus entomophagus</name>
    <dbReference type="NCBI Taxonomy" id="358040"/>
    <lineage>
        <taxon>Eukaryota</taxon>
        <taxon>Metazoa</taxon>
        <taxon>Ecdysozoa</taxon>
        <taxon>Nematoda</taxon>
        <taxon>Chromadorea</taxon>
        <taxon>Rhabditida</taxon>
        <taxon>Rhabditina</taxon>
        <taxon>Diplogasteromorpha</taxon>
        <taxon>Diplogasteroidea</taxon>
        <taxon>Neodiplogasteridae</taxon>
        <taxon>Pristionchus</taxon>
    </lineage>
</organism>
<dbReference type="SUPFAM" id="SSF48508">
    <property type="entry name" value="Nuclear receptor ligand-binding domain"/>
    <property type="match status" value="1"/>
</dbReference>
<dbReference type="Gene3D" id="3.30.50.10">
    <property type="entry name" value="Erythroid Transcription Factor GATA-1, subunit A"/>
    <property type="match status" value="1"/>
</dbReference>
<name>A0AAV5SV77_9BILA</name>
<evidence type="ECO:0008006" key="14">
    <source>
        <dbReference type="Google" id="ProtNLM"/>
    </source>
</evidence>
<evidence type="ECO:0000259" key="10">
    <source>
        <dbReference type="PROSITE" id="PS51030"/>
    </source>
</evidence>
<proteinExistence type="predicted"/>
<dbReference type="PANTHER" id="PTHR46011:SF6">
    <property type="entry name" value="HIGH ZINC ACTIVATED NUCLEAR RECEPTOR PROTEIN"/>
    <property type="match status" value="1"/>
</dbReference>
<feature type="domain" description="Nuclear receptor" evidence="10">
    <location>
        <begin position="9"/>
        <end position="72"/>
    </location>
</feature>
<evidence type="ECO:0000256" key="7">
    <source>
        <dbReference type="ARBA" id="ARBA00023170"/>
    </source>
</evidence>
<evidence type="ECO:0000256" key="5">
    <source>
        <dbReference type="ARBA" id="ARBA00023125"/>
    </source>
</evidence>
<keyword evidence="7" id="KW-0675">Receptor</keyword>
<dbReference type="Gene3D" id="1.10.565.10">
    <property type="entry name" value="Retinoid X Receptor"/>
    <property type="match status" value="1"/>
</dbReference>
<dbReference type="Proteomes" id="UP001432027">
    <property type="component" value="Unassembled WGS sequence"/>
</dbReference>
<evidence type="ECO:0000256" key="3">
    <source>
        <dbReference type="ARBA" id="ARBA00022833"/>
    </source>
</evidence>
<evidence type="ECO:0000313" key="13">
    <source>
        <dbReference type="Proteomes" id="UP001432027"/>
    </source>
</evidence>
<evidence type="ECO:0000256" key="6">
    <source>
        <dbReference type="ARBA" id="ARBA00023163"/>
    </source>
</evidence>
<dbReference type="GO" id="GO:0043565">
    <property type="term" value="F:sequence-specific DNA binding"/>
    <property type="evidence" value="ECO:0007669"/>
    <property type="project" value="InterPro"/>
</dbReference>
<sequence>NARLRPKMTRACLVCGKPTRFAHSQVDACRACAVFYGRRKEEGQPLVCRSGTNKCDISEGGKKCCRKCRFDRFEALLKASCSSTDTLSGNTNPKPQDENSCGPSNEGPQLNASSSTVDDDPTTIKTNSTSDLQAIAALRRGYTLMNAMRRSNELSSRANYTGPHEIYVDDMIIIPTTHELIESTTRILVSSMYAFAYTAFPEFNSFTRNEQWQLIRNFYPFICMLDSEYRMLKLFSNEETMSLASYATYYDHHTIALFMPDHMTQDEKDAAKILVSDLLDGEIRKMRAKMRRWNPTENEFIAFIGISFWTLDKVTPTEEIHRTAEKYRRMIFQGLEKMYQEELHLSEYACRMGEAVLFLGAIQNSFAESHLKFGILKLLNVIGEEKIVAQLM</sequence>
<keyword evidence="2" id="KW-0863">Zinc-finger</keyword>
<dbReference type="SUPFAM" id="SSF57716">
    <property type="entry name" value="Glucocorticoid receptor-like (DNA-binding domain)"/>
    <property type="match status" value="1"/>
</dbReference>
<evidence type="ECO:0000256" key="9">
    <source>
        <dbReference type="SAM" id="MobiDB-lite"/>
    </source>
</evidence>
<dbReference type="InterPro" id="IPR013088">
    <property type="entry name" value="Znf_NHR/GATA"/>
</dbReference>
<evidence type="ECO:0000256" key="1">
    <source>
        <dbReference type="ARBA" id="ARBA00022723"/>
    </source>
</evidence>
<keyword evidence="5" id="KW-0238">DNA-binding</keyword>
<evidence type="ECO:0000256" key="2">
    <source>
        <dbReference type="ARBA" id="ARBA00022771"/>
    </source>
</evidence>
<evidence type="ECO:0000256" key="4">
    <source>
        <dbReference type="ARBA" id="ARBA00023015"/>
    </source>
</evidence>
<dbReference type="GO" id="GO:0005634">
    <property type="term" value="C:nucleus"/>
    <property type="evidence" value="ECO:0007669"/>
    <property type="project" value="TreeGrafter"/>
</dbReference>
<dbReference type="GO" id="GO:0003700">
    <property type="term" value="F:DNA-binding transcription factor activity"/>
    <property type="evidence" value="ECO:0007669"/>
    <property type="project" value="InterPro"/>
</dbReference>
<dbReference type="Pfam" id="PF00104">
    <property type="entry name" value="Hormone_recep"/>
    <property type="match status" value="1"/>
</dbReference>
<feature type="domain" description="NR LBD" evidence="11">
    <location>
        <begin position="130"/>
        <end position="392"/>
    </location>
</feature>
<keyword evidence="3" id="KW-0862">Zinc</keyword>
<dbReference type="PROSITE" id="PS51843">
    <property type="entry name" value="NR_LBD"/>
    <property type="match status" value="1"/>
</dbReference>
<keyword evidence="1" id="KW-0479">Metal-binding</keyword>
<dbReference type="SMART" id="SM00430">
    <property type="entry name" value="HOLI"/>
    <property type="match status" value="1"/>
</dbReference>
<dbReference type="SMART" id="SM00399">
    <property type="entry name" value="ZnF_C4"/>
    <property type="match status" value="1"/>
</dbReference>
<keyword evidence="6" id="KW-0804">Transcription</keyword>
<keyword evidence="4" id="KW-0805">Transcription regulation</keyword>
<feature type="compositionally biased region" description="Polar residues" evidence="9">
    <location>
        <begin position="83"/>
        <end position="116"/>
    </location>
</feature>
<reference evidence="12" key="1">
    <citation type="submission" date="2023-10" db="EMBL/GenBank/DDBJ databases">
        <title>Genome assembly of Pristionchus species.</title>
        <authorList>
            <person name="Yoshida K."/>
            <person name="Sommer R.J."/>
        </authorList>
    </citation>
    <scope>NUCLEOTIDE SEQUENCE</scope>
    <source>
        <strain evidence="12">RS0144</strain>
    </source>
</reference>
<protein>
    <recommendedName>
        <fullName evidence="14">Nuclear receptor</fullName>
    </recommendedName>
</protein>
<dbReference type="EMBL" id="BTSX01000002">
    <property type="protein sequence ID" value="GMS87020.1"/>
    <property type="molecule type" value="Genomic_DNA"/>
</dbReference>
<dbReference type="InterPro" id="IPR001628">
    <property type="entry name" value="Znf_hrmn_rcpt"/>
</dbReference>
<feature type="region of interest" description="Disordered" evidence="9">
    <location>
        <begin position="83"/>
        <end position="126"/>
    </location>
</feature>
<dbReference type="GO" id="GO:0008270">
    <property type="term" value="F:zinc ion binding"/>
    <property type="evidence" value="ECO:0007669"/>
    <property type="project" value="UniProtKB-KW"/>
</dbReference>
<dbReference type="InterPro" id="IPR035500">
    <property type="entry name" value="NHR-like_dom_sf"/>
</dbReference>
<accession>A0AAV5SV77</accession>
<dbReference type="Pfam" id="PF00105">
    <property type="entry name" value="zf-C4"/>
    <property type="match status" value="1"/>
</dbReference>
<keyword evidence="13" id="KW-1185">Reference proteome</keyword>
<dbReference type="AlphaFoldDB" id="A0AAV5SV77"/>
<dbReference type="PANTHER" id="PTHR46011">
    <property type="entry name" value="NUCLEAR HORMONE RECEPTOR FAMILY MEMBER NHR-86-RELATED"/>
    <property type="match status" value="1"/>
</dbReference>
<dbReference type="PROSITE" id="PS51030">
    <property type="entry name" value="NUCLEAR_REC_DBD_2"/>
    <property type="match status" value="1"/>
</dbReference>
<evidence type="ECO:0000259" key="11">
    <source>
        <dbReference type="PROSITE" id="PS51843"/>
    </source>
</evidence>
<comment type="caution">
    <text evidence="12">The sequence shown here is derived from an EMBL/GenBank/DDBJ whole genome shotgun (WGS) entry which is preliminary data.</text>
</comment>
<feature type="non-terminal residue" evidence="12">
    <location>
        <position position="1"/>
    </location>
</feature>
<keyword evidence="8" id="KW-0539">Nucleus</keyword>
<evidence type="ECO:0000256" key="8">
    <source>
        <dbReference type="ARBA" id="ARBA00023242"/>
    </source>
</evidence>
<gene>
    <name evidence="12" type="ORF">PENTCL1PPCAC_9195</name>
</gene>
<dbReference type="InterPro" id="IPR000536">
    <property type="entry name" value="Nucl_hrmn_rcpt_lig-bd"/>
</dbReference>
<evidence type="ECO:0000313" key="12">
    <source>
        <dbReference type="EMBL" id="GMS87020.1"/>
    </source>
</evidence>